<evidence type="ECO:0000313" key="1">
    <source>
        <dbReference type="EMBL" id="SAL81553.1"/>
    </source>
</evidence>
<protein>
    <submittedName>
        <fullName evidence="1">Uncharacterized protein</fullName>
    </submittedName>
</protein>
<keyword evidence="2" id="KW-1185">Reference proteome</keyword>
<dbReference type="Proteomes" id="UP000054770">
    <property type="component" value="Unassembled WGS sequence"/>
</dbReference>
<dbReference type="OrthoDB" id="9110299at2"/>
<reference evidence="1" key="1">
    <citation type="submission" date="2016-01" db="EMBL/GenBank/DDBJ databases">
        <authorList>
            <person name="Peeters C."/>
        </authorList>
    </citation>
    <scope>NUCLEOTIDE SEQUENCE [LARGE SCALE GENOMIC DNA]</scope>
    <source>
        <strain evidence="1">LMG 22940</strain>
    </source>
</reference>
<proteinExistence type="predicted"/>
<dbReference type="RefSeq" id="WP_087648147.1">
    <property type="nucleotide sequence ID" value="NZ_FCON02000105.1"/>
</dbReference>
<evidence type="ECO:0000313" key="2">
    <source>
        <dbReference type="Proteomes" id="UP000054770"/>
    </source>
</evidence>
<organism evidence="1 2">
    <name type="scientific">Caballeronia choica</name>
    <dbReference type="NCBI Taxonomy" id="326476"/>
    <lineage>
        <taxon>Bacteria</taxon>
        <taxon>Pseudomonadati</taxon>
        <taxon>Pseudomonadota</taxon>
        <taxon>Betaproteobacteria</taxon>
        <taxon>Burkholderiales</taxon>
        <taxon>Burkholderiaceae</taxon>
        <taxon>Caballeronia</taxon>
    </lineage>
</organism>
<name>A0A158KLE0_9BURK</name>
<accession>A0A158KLE0</accession>
<sequence>MNVVRAIRFGAGLAAVAACLAIGAGFAASAPGYWRALDDVGQDAQLPLEQIAVASGDIASPASAPG</sequence>
<comment type="caution">
    <text evidence="1">The sequence shown here is derived from an EMBL/GenBank/DDBJ whole genome shotgun (WGS) entry which is preliminary data.</text>
</comment>
<dbReference type="PROSITE" id="PS51257">
    <property type="entry name" value="PROKAR_LIPOPROTEIN"/>
    <property type="match status" value="1"/>
</dbReference>
<gene>
    <name evidence="1" type="ORF">AWB68_06179</name>
</gene>
<dbReference type="AlphaFoldDB" id="A0A158KLE0"/>
<dbReference type="EMBL" id="FCON02000105">
    <property type="protein sequence ID" value="SAL81553.1"/>
    <property type="molecule type" value="Genomic_DNA"/>
</dbReference>